<evidence type="ECO:0000256" key="1">
    <source>
        <dbReference type="ARBA" id="ARBA00004477"/>
    </source>
</evidence>
<comment type="caution">
    <text evidence="10">Lacks conserved residue(s) required for the propagation of feature annotation.</text>
</comment>
<reference evidence="12 13" key="1">
    <citation type="journal article" date="2018" name="Mol. Biol. Evol.">
        <title>Broad Genomic Sampling Reveals a Smut Pathogenic Ancestry of the Fungal Clade Ustilaginomycotina.</title>
        <authorList>
            <person name="Kijpornyongpan T."/>
            <person name="Mondo S.J."/>
            <person name="Barry K."/>
            <person name="Sandor L."/>
            <person name="Lee J."/>
            <person name="Lipzen A."/>
            <person name="Pangilinan J."/>
            <person name="LaButti K."/>
            <person name="Hainaut M."/>
            <person name="Henrissat B."/>
            <person name="Grigoriev I.V."/>
            <person name="Spatafora J.W."/>
            <person name="Aime M.C."/>
        </authorList>
    </citation>
    <scope>NUCLEOTIDE SEQUENCE [LARGE SCALE GENOMIC DNA]</scope>
    <source>
        <strain evidence="12 13">MCA 5214</strain>
    </source>
</reference>
<accession>A0A316UJR6</accession>
<protein>
    <recommendedName>
        <fullName evidence="10">Mannosyltransferase</fullName>
        <ecNumber evidence="10">2.4.1.-</ecNumber>
    </recommendedName>
</protein>
<dbReference type="AlphaFoldDB" id="A0A316UJR6"/>
<dbReference type="Proteomes" id="UP000245884">
    <property type="component" value="Unassembled WGS sequence"/>
</dbReference>
<dbReference type="EMBL" id="KZ819675">
    <property type="protein sequence ID" value="PWN25469.1"/>
    <property type="molecule type" value="Genomic_DNA"/>
</dbReference>
<feature type="transmembrane region" description="Helical" evidence="10">
    <location>
        <begin position="315"/>
        <end position="336"/>
    </location>
</feature>
<evidence type="ECO:0000256" key="4">
    <source>
        <dbReference type="ARBA" id="ARBA00022679"/>
    </source>
</evidence>
<keyword evidence="5 10" id="KW-0812">Transmembrane</keyword>
<proteinExistence type="inferred from homology"/>
<dbReference type="PANTHER" id="PTHR22760:SF4">
    <property type="entry name" value="GPI MANNOSYLTRANSFERASE 3"/>
    <property type="match status" value="1"/>
</dbReference>
<keyword evidence="8 10" id="KW-0472">Membrane</keyword>
<dbReference type="GeneID" id="37028644"/>
<keyword evidence="4" id="KW-0808">Transferase</keyword>
<dbReference type="GO" id="GO:0005789">
    <property type="term" value="C:endoplasmic reticulum membrane"/>
    <property type="evidence" value="ECO:0007669"/>
    <property type="project" value="UniProtKB-SubCell"/>
</dbReference>
<keyword evidence="7 10" id="KW-1133">Transmembrane helix</keyword>
<evidence type="ECO:0000256" key="11">
    <source>
        <dbReference type="SAM" id="MobiDB-lite"/>
    </source>
</evidence>
<evidence type="ECO:0000313" key="13">
    <source>
        <dbReference type="Proteomes" id="UP000245884"/>
    </source>
</evidence>
<organism evidence="12 13">
    <name type="scientific">Jaminaea rosea</name>
    <dbReference type="NCBI Taxonomy" id="1569628"/>
    <lineage>
        <taxon>Eukaryota</taxon>
        <taxon>Fungi</taxon>
        <taxon>Dikarya</taxon>
        <taxon>Basidiomycota</taxon>
        <taxon>Ustilaginomycotina</taxon>
        <taxon>Exobasidiomycetes</taxon>
        <taxon>Microstromatales</taxon>
        <taxon>Microstromatales incertae sedis</taxon>
        <taxon>Jaminaea</taxon>
    </lineage>
</organism>
<keyword evidence="6 10" id="KW-0256">Endoplasmic reticulum</keyword>
<dbReference type="OrthoDB" id="416834at2759"/>
<dbReference type="InterPro" id="IPR005599">
    <property type="entry name" value="GPI_mannosylTrfase"/>
</dbReference>
<evidence type="ECO:0000256" key="8">
    <source>
        <dbReference type="ARBA" id="ARBA00023136"/>
    </source>
</evidence>
<gene>
    <name evidence="12" type="ORF">BDZ90DRAFT_233922</name>
</gene>
<dbReference type="Pfam" id="PF03901">
    <property type="entry name" value="Glyco_transf_22"/>
    <property type="match status" value="1"/>
</dbReference>
<feature type="transmembrane region" description="Helical" evidence="10">
    <location>
        <begin position="261"/>
        <end position="279"/>
    </location>
</feature>
<evidence type="ECO:0000256" key="3">
    <source>
        <dbReference type="ARBA" id="ARBA00022676"/>
    </source>
</evidence>
<comment type="subcellular location">
    <subcellularLocation>
        <location evidence="1 10">Endoplasmic reticulum membrane</location>
        <topology evidence="1 10">Multi-pass membrane protein</topology>
    </subcellularLocation>
</comment>
<comment type="similarity">
    <text evidence="2">Belongs to the glycosyltransferase 22 family. PIGB subfamily.</text>
</comment>
<name>A0A316UJR6_9BASI</name>
<feature type="compositionally biased region" description="Basic and acidic residues" evidence="11">
    <location>
        <begin position="25"/>
        <end position="34"/>
    </location>
</feature>
<evidence type="ECO:0000256" key="10">
    <source>
        <dbReference type="RuleBase" id="RU363075"/>
    </source>
</evidence>
<sequence length="618" mass="69683">MQQGVRLRKTTPHDSKEAGVSNTGSRHDGIQPEKRRLRSPSPLPLLLAFHLFLALVSRGFFQPDEYWQSLEVAHRIAYGYGYTTWEWKAQGDTASGLPPSRIWEQLAQGPIRSVIHPAFFVPVYWLLQLTGLEDTSLRTTAPRLLQAVLSALASNELFHLARDLGDEHIACSTLLSLLTSPYYLYTAARTFANTAEASLTVFALRRALNNPDKPGATTTSLAFAAAACLIRPTNAVLWVFVYGCMSCEMIRRSRYAQLASLWGKALVIGLLAIAVSIIIDSTFHGRFSLPMIPFLLTNVYHSLSLFYGSHPWHWYFTQGLPVVGMMALPFAGMGVLQWSRKGATFPQRMVVGTVIWTVAAFSLLGHKEWRFLQPVVPLLHLLAGVGLASSRSNTPLSSSWSASSHIWHSTTPRRRLLLLSTLPLAIYLLLFHCIAQGSIVPSYLRQEHAQGRLQSVGFLMPCHSTPWQSHLHLREMDKDDRMWFVSCDPPRAGEDVEGYMDESDFFYEDPVRWLRIYLPGEASIDSAGSTATRWDRDVHPALWQSPIHAQVPAHHWPSHIALFDALLQHPKYGREVQILLARKGYVERTRLWNSLVHDDERRRGYIVVLRHESVGRGD</sequence>
<feature type="region of interest" description="Disordered" evidence="11">
    <location>
        <begin position="1"/>
        <end position="37"/>
    </location>
</feature>
<evidence type="ECO:0000256" key="7">
    <source>
        <dbReference type="ARBA" id="ARBA00022989"/>
    </source>
</evidence>
<dbReference type="STRING" id="1569628.A0A316UJR6"/>
<comment type="function">
    <text evidence="9">Mannosyltransferase involved in glycosylphosphatidylinositol-anchor biosynthesis. Transfers the third mannose to Man2-GlcN-acyl-PI during GPI precursor assembly.</text>
</comment>
<feature type="compositionally biased region" description="Basic residues" evidence="11">
    <location>
        <begin position="1"/>
        <end position="10"/>
    </location>
</feature>
<evidence type="ECO:0000256" key="6">
    <source>
        <dbReference type="ARBA" id="ARBA00022824"/>
    </source>
</evidence>
<dbReference type="PANTHER" id="PTHR22760">
    <property type="entry name" value="GLYCOSYLTRANSFERASE"/>
    <property type="match status" value="1"/>
</dbReference>
<dbReference type="GO" id="GO:0006506">
    <property type="term" value="P:GPI anchor biosynthetic process"/>
    <property type="evidence" value="ECO:0007669"/>
    <property type="project" value="TreeGrafter"/>
</dbReference>
<dbReference type="RefSeq" id="XP_025360081.1">
    <property type="nucleotide sequence ID" value="XM_025506821.1"/>
</dbReference>
<feature type="transmembrane region" description="Helical" evidence="10">
    <location>
        <begin position="416"/>
        <end position="439"/>
    </location>
</feature>
<evidence type="ECO:0000256" key="9">
    <source>
        <dbReference type="ARBA" id="ARBA00024708"/>
    </source>
</evidence>
<keyword evidence="3 10" id="KW-0328">Glycosyltransferase</keyword>
<dbReference type="EC" id="2.4.1.-" evidence="10"/>
<keyword evidence="13" id="KW-1185">Reference proteome</keyword>
<evidence type="ECO:0000256" key="2">
    <source>
        <dbReference type="ARBA" id="ARBA00006065"/>
    </source>
</evidence>
<evidence type="ECO:0000313" key="12">
    <source>
        <dbReference type="EMBL" id="PWN25469.1"/>
    </source>
</evidence>
<evidence type="ECO:0000256" key="5">
    <source>
        <dbReference type="ARBA" id="ARBA00022692"/>
    </source>
</evidence>
<dbReference type="GO" id="GO:0000026">
    <property type="term" value="F:alpha-1,2-mannosyltransferase activity"/>
    <property type="evidence" value="ECO:0007669"/>
    <property type="project" value="TreeGrafter"/>
</dbReference>